<dbReference type="SMART" id="SM00382">
    <property type="entry name" value="AAA"/>
    <property type="match status" value="1"/>
</dbReference>
<dbReference type="PANTHER" id="PTHR42734">
    <property type="entry name" value="METAL TRANSPORT SYSTEM ATP-BINDING PROTEIN TM_0124-RELATED"/>
    <property type="match status" value="1"/>
</dbReference>
<evidence type="ECO:0000313" key="7">
    <source>
        <dbReference type="Proteomes" id="UP000182465"/>
    </source>
</evidence>
<dbReference type="SUPFAM" id="SSF52540">
    <property type="entry name" value="P-loop containing nucleoside triphosphate hydrolases"/>
    <property type="match status" value="1"/>
</dbReference>
<comment type="caution">
    <text evidence="6">The sequence shown here is derived from an EMBL/GenBank/DDBJ whole genome shotgun (WGS) entry which is preliminary data.</text>
</comment>
<keyword evidence="3" id="KW-0547">Nucleotide-binding</keyword>
<dbReference type="InterPro" id="IPR003439">
    <property type="entry name" value="ABC_transporter-like_ATP-bd"/>
</dbReference>
<evidence type="ECO:0000259" key="5">
    <source>
        <dbReference type="PROSITE" id="PS50893"/>
    </source>
</evidence>
<dbReference type="EMBL" id="MNVB01000032">
    <property type="protein sequence ID" value="OIO17380.1"/>
    <property type="molecule type" value="Genomic_DNA"/>
</dbReference>
<dbReference type="InterPro" id="IPR027417">
    <property type="entry name" value="P-loop_NTPase"/>
</dbReference>
<reference evidence="6 7" key="1">
    <citation type="journal article" date="2016" name="Environ. Microbiol.">
        <title>Genomic resolution of a cold subsurface aquifer community provides metabolic insights for novel microbes adapted to high CO concentrations.</title>
        <authorList>
            <person name="Probst A.J."/>
            <person name="Castelle C.J."/>
            <person name="Singh A."/>
            <person name="Brown C.T."/>
            <person name="Anantharaman K."/>
            <person name="Sharon I."/>
            <person name="Hug L.A."/>
            <person name="Burstein D."/>
            <person name="Emerson J.B."/>
            <person name="Thomas B.C."/>
            <person name="Banfield J.F."/>
        </authorList>
    </citation>
    <scope>NUCLEOTIDE SEQUENCE [LARGE SCALE GENOMIC DNA]</scope>
    <source>
        <strain evidence="6">CG1_02_38_13</strain>
    </source>
</reference>
<dbReference type="GO" id="GO:0005524">
    <property type="term" value="F:ATP binding"/>
    <property type="evidence" value="ECO:0007669"/>
    <property type="project" value="UniProtKB-KW"/>
</dbReference>
<proteinExistence type="inferred from homology"/>
<dbReference type="InterPro" id="IPR017871">
    <property type="entry name" value="ABC_transporter-like_CS"/>
</dbReference>
<dbReference type="PROSITE" id="PS00211">
    <property type="entry name" value="ABC_TRANSPORTER_1"/>
    <property type="match status" value="1"/>
</dbReference>
<accession>A0A1J4TYL2</accession>
<dbReference type="PROSITE" id="PS50893">
    <property type="entry name" value="ABC_TRANSPORTER_2"/>
    <property type="match status" value="1"/>
</dbReference>
<evidence type="ECO:0000313" key="6">
    <source>
        <dbReference type="EMBL" id="OIO17380.1"/>
    </source>
</evidence>
<protein>
    <recommendedName>
        <fullName evidence="5">ABC transporter domain-containing protein</fullName>
    </recommendedName>
</protein>
<dbReference type="Proteomes" id="UP000182465">
    <property type="component" value="Unassembled WGS sequence"/>
</dbReference>
<dbReference type="Gene3D" id="3.40.50.300">
    <property type="entry name" value="P-loop containing nucleotide triphosphate hydrolases"/>
    <property type="match status" value="1"/>
</dbReference>
<dbReference type="CDD" id="cd03235">
    <property type="entry name" value="ABC_Metallic_Cations"/>
    <property type="match status" value="1"/>
</dbReference>
<dbReference type="InterPro" id="IPR003593">
    <property type="entry name" value="AAA+_ATPase"/>
</dbReference>
<dbReference type="AlphaFoldDB" id="A0A1J4TYL2"/>
<dbReference type="PANTHER" id="PTHR42734:SF17">
    <property type="entry name" value="METAL TRANSPORT SYSTEM ATP-BINDING PROTEIN TM_0124-RELATED"/>
    <property type="match status" value="1"/>
</dbReference>
<evidence type="ECO:0000256" key="2">
    <source>
        <dbReference type="ARBA" id="ARBA00022448"/>
    </source>
</evidence>
<evidence type="ECO:0000256" key="3">
    <source>
        <dbReference type="ARBA" id="ARBA00022741"/>
    </source>
</evidence>
<sequence length="243" mass="27474">MDTIIKADKVNFSYNKQNNVLTDVSFEIDKNDFIGLIGPNGGGKSTLLKIILGLLQQDNGSLKVFNEGNKEARSKIGYVPQYSKIDLDYPISVWEVVMSGFLGNKKIGSRFDKKEKYKAEDVLKNLNLFELKDAAIGELSGGQRQRIMIVRALVREPKLLLLDEPTNNIDEASGRDLYELLHELNKTMAIITVSHDVDVISRHVKRIFCLNNKMACHNAVDVTNGDESENMKKVRHRQECIIH</sequence>
<evidence type="ECO:0000256" key="1">
    <source>
        <dbReference type="ARBA" id="ARBA00005417"/>
    </source>
</evidence>
<feature type="domain" description="ABC transporter" evidence="5">
    <location>
        <begin position="5"/>
        <end position="237"/>
    </location>
</feature>
<dbReference type="GO" id="GO:0016887">
    <property type="term" value="F:ATP hydrolysis activity"/>
    <property type="evidence" value="ECO:0007669"/>
    <property type="project" value="InterPro"/>
</dbReference>
<comment type="similarity">
    <text evidence="1">Belongs to the ABC transporter superfamily.</text>
</comment>
<keyword evidence="4" id="KW-0067">ATP-binding</keyword>
<keyword evidence="2" id="KW-0813">Transport</keyword>
<gene>
    <name evidence="6" type="ORF">AUJ29_01340</name>
</gene>
<evidence type="ECO:0000256" key="4">
    <source>
        <dbReference type="ARBA" id="ARBA00022840"/>
    </source>
</evidence>
<dbReference type="Pfam" id="PF00005">
    <property type="entry name" value="ABC_tran"/>
    <property type="match status" value="1"/>
</dbReference>
<organism evidence="6 7">
    <name type="scientific">Candidatus Kuenenbacteria bacterium CG1_02_38_13</name>
    <dbReference type="NCBI Taxonomy" id="1805235"/>
    <lineage>
        <taxon>Bacteria</taxon>
        <taxon>Candidatus Kueneniibacteriota</taxon>
    </lineage>
</organism>
<dbReference type="InterPro" id="IPR050153">
    <property type="entry name" value="Metal_Ion_Import_ABC"/>
</dbReference>
<name>A0A1J4TYL2_9BACT</name>